<evidence type="ECO:0000256" key="1">
    <source>
        <dbReference type="ARBA" id="ARBA00001946"/>
    </source>
</evidence>
<dbReference type="Proteomes" id="UP001239167">
    <property type="component" value="Unassembled WGS sequence"/>
</dbReference>
<protein>
    <submittedName>
        <fullName evidence="5">Citrate lyase subunit beta/citryl-CoA lyase</fullName>
        <ecNumber evidence="5">4.1.3.34</ecNumber>
    </submittedName>
</protein>
<comment type="cofactor">
    <cofactor evidence="1">
        <name>Mg(2+)</name>
        <dbReference type="ChEBI" id="CHEBI:18420"/>
    </cofactor>
</comment>
<keyword evidence="6" id="KW-1185">Reference proteome</keyword>
<evidence type="ECO:0000259" key="4">
    <source>
        <dbReference type="Pfam" id="PF03328"/>
    </source>
</evidence>
<dbReference type="GO" id="GO:0008816">
    <property type="term" value="F:citryl-CoA lyase activity"/>
    <property type="evidence" value="ECO:0007669"/>
    <property type="project" value="UniProtKB-EC"/>
</dbReference>
<name>A0ABT9Y750_9FIRM</name>
<dbReference type="InterPro" id="IPR015813">
    <property type="entry name" value="Pyrv/PenolPyrv_kinase-like_dom"/>
</dbReference>
<evidence type="ECO:0000313" key="5">
    <source>
        <dbReference type="EMBL" id="MDQ0203660.1"/>
    </source>
</evidence>
<keyword evidence="3" id="KW-0460">Magnesium</keyword>
<dbReference type="PANTHER" id="PTHR32308:SF10">
    <property type="entry name" value="CITRATE LYASE SUBUNIT BETA"/>
    <property type="match status" value="1"/>
</dbReference>
<dbReference type="PIRSF" id="PIRSF015582">
    <property type="entry name" value="Cit_lyase_B"/>
    <property type="match status" value="1"/>
</dbReference>
<organism evidence="5 6">
    <name type="scientific">Pectinatus haikarae</name>
    <dbReference type="NCBI Taxonomy" id="349096"/>
    <lineage>
        <taxon>Bacteria</taxon>
        <taxon>Bacillati</taxon>
        <taxon>Bacillota</taxon>
        <taxon>Negativicutes</taxon>
        <taxon>Selenomonadales</taxon>
        <taxon>Selenomonadaceae</taxon>
        <taxon>Pectinatus</taxon>
    </lineage>
</organism>
<sequence>MMNDPKTRLRRTMMFVPGNSPKMINSADIYGADSLMFDVEDAIAVTEKDTARYLVANALKTLKFHSETVVRINHPTQTPFGIDDLKVILPAKPDMIRLPKVEDVSEVELVTGEIERVEKENGWPEGTINIIGAIESVKGLYNVREICRHPRLIAIALGAEDFIANLKTQRTKTGIELYYARSQILMAARDAEIQCMDTVFSDVRDMEGFEREVTNSRDMGFDGKSVIHPKQITEVHRIYTPDDKQLTHALKVLAAFDDSLKNHKGVLAVDGKMIDGPIVVRAQRIVDQAKAAGIDVEKKREEI</sequence>
<keyword evidence="5" id="KW-0456">Lyase</keyword>
<dbReference type="InterPro" id="IPR005000">
    <property type="entry name" value="Aldolase/citrate-lyase_domain"/>
</dbReference>
<evidence type="ECO:0000256" key="3">
    <source>
        <dbReference type="ARBA" id="ARBA00022842"/>
    </source>
</evidence>
<evidence type="ECO:0000313" key="6">
    <source>
        <dbReference type="Proteomes" id="UP001239167"/>
    </source>
</evidence>
<dbReference type="InterPro" id="IPR040442">
    <property type="entry name" value="Pyrv_kinase-like_dom_sf"/>
</dbReference>
<dbReference type="EMBL" id="JAUSUE010000008">
    <property type="protein sequence ID" value="MDQ0203660.1"/>
    <property type="molecule type" value="Genomic_DNA"/>
</dbReference>
<feature type="domain" description="HpcH/HpaI aldolase/citrate lyase" evidence="4">
    <location>
        <begin position="11"/>
        <end position="229"/>
    </location>
</feature>
<proteinExistence type="predicted"/>
<dbReference type="EC" id="4.1.3.34" evidence="5"/>
<dbReference type="Gene3D" id="3.20.20.60">
    <property type="entry name" value="Phosphoenolpyruvate-binding domains"/>
    <property type="match status" value="1"/>
</dbReference>
<dbReference type="PANTHER" id="PTHR32308">
    <property type="entry name" value="LYASE BETA SUBUNIT, PUTATIVE (AFU_ORTHOLOGUE AFUA_4G13030)-RELATED"/>
    <property type="match status" value="1"/>
</dbReference>
<comment type="caution">
    <text evidence="5">The sequence shown here is derived from an EMBL/GenBank/DDBJ whole genome shotgun (WGS) entry which is preliminary data.</text>
</comment>
<accession>A0ABT9Y750</accession>
<dbReference type="InterPro" id="IPR011206">
    <property type="entry name" value="Citrate_lyase_beta/mcl1/mcl2"/>
</dbReference>
<evidence type="ECO:0000256" key="2">
    <source>
        <dbReference type="ARBA" id="ARBA00022723"/>
    </source>
</evidence>
<keyword evidence="2" id="KW-0479">Metal-binding</keyword>
<reference evidence="5 6" key="1">
    <citation type="submission" date="2023-07" db="EMBL/GenBank/DDBJ databases">
        <title>Genomic Encyclopedia of Type Strains, Phase IV (KMG-IV): sequencing the most valuable type-strain genomes for metagenomic binning, comparative biology and taxonomic classification.</title>
        <authorList>
            <person name="Goeker M."/>
        </authorList>
    </citation>
    <scope>NUCLEOTIDE SEQUENCE [LARGE SCALE GENOMIC DNA]</scope>
    <source>
        <strain evidence="5 6">DSM 16980</strain>
    </source>
</reference>
<dbReference type="Pfam" id="PF03328">
    <property type="entry name" value="HpcH_HpaI"/>
    <property type="match status" value="1"/>
</dbReference>
<gene>
    <name evidence="5" type="ORF">J2S01_001377</name>
</gene>
<dbReference type="SUPFAM" id="SSF51621">
    <property type="entry name" value="Phosphoenolpyruvate/pyruvate domain"/>
    <property type="match status" value="1"/>
</dbReference>
<dbReference type="RefSeq" id="WP_231038429.1">
    <property type="nucleotide sequence ID" value="NZ_CP116940.1"/>
</dbReference>